<dbReference type="Proteomes" id="UP000220133">
    <property type="component" value="Chromosome"/>
</dbReference>
<dbReference type="AlphaFoldDB" id="A0A291QRZ3"/>
<dbReference type="Pfam" id="PF07715">
    <property type="entry name" value="Plug"/>
    <property type="match status" value="1"/>
</dbReference>
<dbReference type="GO" id="GO:0009279">
    <property type="term" value="C:cell outer membrane"/>
    <property type="evidence" value="ECO:0007669"/>
    <property type="project" value="UniProtKB-SubCell"/>
</dbReference>
<comment type="similarity">
    <text evidence="8 9">Belongs to the TonB-dependent receptor family.</text>
</comment>
<keyword evidence="14" id="KW-1185">Reference proteome</keyword>
<keyword evidence="4 8" id="KW-0812">Transmembrane</keyword>
<evidence type="ECO:0000256" key="6">
    <source>
        <dbReference type="ARBA" id="ARBA00023136"/>
    </source>
</evidence>
<dbReference type="Gene3D" id="2.60.40.1120">
    <property type="entry name" value="Carboxypeptidase-like, regulatory domain"/>
    <property type="match status" value="1"/>
</dbReference>
<feature type="signal peptide" evidence="10">
    <location>
        <begin position="1"/>
        <end position="20"/>
    </location>
</feature>
<dbReference type="SUPFAM" id="SSF49464">
    <property type="entry name" value="Carboxypeptidase regulatory domain-like"/>
    <property type="match status" value="1"/>
</dbReference>
<dbReference type="InterPro" id="IPR023997">
    <property type="entry name" value="TonB-dep_OMP_SusC/RagA_CS"/>
</dbReference>
<dbReference type="InterPro" id="IPR037066">
    <property type="entry name" value="Plug_dom_sf"/>
</dbReference>
<feature type="domain" description="TonB-dependent receptor plug" evidence="12">
    <location>
        <begin position="114"/>
        <end position="218"/>
    </location>
</feature>
<keyword evidence="10" id="KW-0732">Signal</keyword>
<evidence type="ECO:0000313" key="13">
    <source>
        <dbReference type="EMBL" id="ATL46730.1"/>
    </source>
</evidence>
<keyword evidence="5 9" id="KW-0798">TonB box</keyword>
<sequence>MRKSIFLVPLLTVASITAYAQNITVKGKVVSAKDKQPLPGVTVIDKATKKGAITTPDGLFQIEVDKNATLSFSLIGYGSKDVPVNGNASLNIELAESTQGLDEVVVMGYTSTTVRNQTGAAQTIKEKEIKDVTASSVDKMLQGKASGVFIGSSSGNPNEPPTIRIRGNGTLTAGTSPLLVVDGVISNYYPNPSDIENVTVLKDAASTSLYGARAANGVLVITTKRGKAGKTKITARGNLGVNKLNMGRFGLMDTQGLYDLQYKSAQELYANDPDKFQKFITESLPPEILNTNTDWTDVGFQTGTNQNYEVNISGGNEKTRFFLVGNYYNEEGILKGVGLERYSARLNLDHQVSDKFKVGVNLSGIMANETDNSLGSIYPMFLNLPWDKPYNDDGTPLDPRVSKWYGRDPSNFVYDQQFSNNKTRKQTFDALVKLEYQFTDWLSFSSTNRAQYNNFRNQDNTDYRTASGADLQGLLSNEYRYTQTYLSSNLLKAQRNFGKHHVDGLIGAEFQTYNYDNMEGTGKGIIAGGVLNNTSAPNSLGGTKIDRAFNSYFVNANYNYDYRYYVTTSFRRDGSSRFGFNNQYGNFYALGFTWAASNEEFLKYNEVISNLKLRTSLGTTGNAEITDYIAYPSYAINAQYNGSPAGYPSIIGNPNLSWEKAMNYNVGVDVGFLNNRFNLTVDVYQRDNKDLLYNVPLNVATGYYNMIQNIGAVRNRGIEIGISTDNLGPNSQVTWTTDFNIAFNNNRIQSLNDGVGQVVDPSNGSFVLAIGHDMRTYYMRKWAGVDPENGDPLWEKVSTDADGKKVVTTTNSYNQATIQMVGSSTPKFFGGMRNTVSYKGVQLSAFFNFVSGNKVYNNQRELFDNDGFYAQYNIMKLDDNWSRWEKPGDNATHPKYVLNGNKNSNKPSSRFIEDGSYLRLRNVTLSYDLPKTWLQSLKVEGVRVSFSGDNLWTLTKFSGIDPDADDRAVMGFKYPFATRWLAGLEINF</sequence>
<dbReference type="Pfam" id="PF00593">
    <property type="entry name" value="TonB_dep_Rec_b-barrel"/>
    <property type="match status" value="1"/>
</dbReference>
<evidence type="ECO:0000256" key="1">
    <source>
        <dbReference type="ARBA" id="ARBA00004571"/>
    </source>
</evidence>
<keyword evidence="7 8" id="KW-0998">Cell outer membrane</keyword>
<dbReference type="InterPro" id="IPR039426">
    <property type="entry name" value="TonB-dep_rcpt-like"/>
</dbReference>
<evidence type="ECO:0000259" key="12">
    <source>
        <dbReference type="Pfam" id="PF07715"/>
    </source>
</evidence>
<evidence type="ECO:0000259" key="11">
    <source>
        <dbReference type="Pfam" id="PF00593"/>
    </source>
</evidence>
<dbReference type="RefSeq" id="WP_098193117.1">
    <property type="nucleotide sequence ID" value="NZ_CP023777.1"/>
</dbReference>
<dbReference type="Gene3D" id="2.40.170.20">
    <property type="entry name" value="TonB-dependent receptor, beta-barrel domain"/>
    <property type="match status" value="1"/>
</dbReference>
<protein>
    <submittedName>
        <fullName evidence="13">SusC/RagA family TonB-linked outer membrane protein</fullName>
    </submittedName>
</protein>
<comment type="subcellular location">
    <subcellularLocation>
        <location evidence="1 8">Cell outer membrane</location>
        <topology evidence="1 8">Multi-pass membrane protein</topology>
    </subcellularLocation>
</comment>
<name>A0A291QRZ3_9BACT</name>
<accession>A0A291QRZ3</accession>
<keyword evidence="6 8" id="KW-0472">Membrane</keyword>
<evidence type="ECO:0000256" key="3">
    <source>
        <dbReference type="ARBA" id="ARBA00022452"/>
    </source>
</evidence>
<gene>
    <name evidence="13" type="ORF">COR50_05780</name>
</gene>
<keyword evidence="2 8" id="KW-0813">Transport</keyword>
<evidence type="ECO:0000256" key="8">
    <source>
        <dbReference type="PROSITE-ProRule" id="PRU01360"/>
    </source>
</evidence>
<evidence type="ECO:0000256" key="9">
    <source>
        <dbReference type="RuleBase" id="RU003357"/>
    </source>
</evidence>
<dbReference type="InterPro" id="IPR000531">
    <property type="entry name" value="Beta-barrel_TonB"/>
</dbReference>
<organism evidence="13 14">
    <name type="scientific">Chitinophaga caeni</name>
    <dbReference type="NCBI Taxonomy" id="2029983"/>
    <lineage>
        <taxon>Bacteria</taxon>
        <taxon>Pseudomonadati</taxon>
        <taxon>Bacteroidota</taxon>
        <taxon>Chitinophagia</taxon>
        <taxon>Chitinophagales</taxon>
        <taxon>Chitinophagaceae</taxon>
        <taxon>Chitinophaga</taxon>
    </lineage>
</organism>
<dbReference type="Pfam" id="PF13715">
    <property type="entry name" value="CarbopepD_reg_2"/>
    <property type="match status" value="1"/>
</dbReference>
<keyword evidence="3 8" id="KW-1134">Transmembrane beta strand</keyword>
<feature type="domain" description="TonB-dependent receptor-like beta-barrel" evidence="11">
    <location>
        <begin position="381"/>
        <end position="951"/>
    </location>
</feature>
<evidence type="ECO:0000256" key="2">
    <source>
        <dbReference type="ARBA" id="ARBA00022448"/>
    </source>
</evidence>
<dbReference type="KEGG" id="cbae:COR50_05780"/>
<reference evidence="13 14" key="1">
    <citation type="submission" date="2017-10" db="EMBL/GenBank/DDBJ databases">
        <title>Paenichitinophaga pekingensis gen. nov., sp. nov., isolated from activated sludge.</title>
        <authorList>
            <person name="Jin D."/>
            <person name="Kong X."/>
            <person name="Deng Y."/>
            <person name="Bai Z."/>
        </authorList>
    </citation>
    <scope>NUCLEOTIDE SEQUENCE [LARGE SCALE GENOMIC DNA]</scope>
    <source>
        <strain evidence="13 14">13</strain>
    </source>
</reference>
<evidence type="ECO:0000256" key="4">
    <source>
        <dbReference type="ARBA" id="ARBA00022692"/>
    </source>
</evidence>
<evidence type="ECO:0000256" key="5">
    <source>
        <dbReference type="ARBA" id="ARBA00023077"/>
    </source>
</evidence>
<dbReference type="Gene3D" id="2.170.130.10">
    <property type="entry name" value="TonB-dependent receptor, plug domain"/>
    <property type="match status" value="1"/>
</dbReference>
<dbReference type="InterPro" id="IPR036942">
    <property type="entry name" value="Beta-barrel_TonB_sf"/>
</dbReference>
<dbReference type="PROSITE" id="PS52016">
    <property type="entry name" value="TONB_DEPENDENT_REC_3"/>
    <property type="match status" value="1"/>
</dbReference>
<feature type="chain" id="PRO_5013285048" evidence="10">
    <location>
        <begin position="21"/>
        <end position="988"/>
    </location>
</feature>
<dbReference type="OrthoDB" id="9768177at2"/>
<dbReference type="InterPro" id="IPR023996">
    <property type="entry name" value="TonB-dep_OMP_SusC/RagA"/>
</dbReference>
<dbReference type="InterPro" id="IPR008969">
    <property type="entry name" value="CarboxyPept-like_regulatory"/>
</dbReference>
<proteinExistence type="inferred from homology"/>
<dbReference type="NCBIfam" id="TIGR04057">
    <property type="entry name" value="SusC_RagA_signa"/>
    <property type="match status" value="1"/>
</dbReference>
<dbReference type="EMBL" id="CP023777">
    <property type="protein sequence ID" value="ATL46730.1"/>
    <property type="molecule type" value="Genomic_DNA"/>
</dbReference>
<evidence type="ECO:0000256" key="10">
    <source>
        <dbReference type="SAM" id="SignalP"/>
    </source>
</evidence>
<dbReference type="NCBIfam" id="TIGR04056">
    <property type="entry name" value="OMP_RagA_SusC"/>
    <property type="match status" value="1"/>
</dbReference>
<evidence type="ECO:0000313" key="14">
    <source>
        <dbReference type="Proteomes" id="UP000220133"/>
    </source>
</evidence>
<dbReference type="InterPro" id="IPR012910">
    <property type="entry name" value="Plug_dom"/>
</dbReference>
<dbReference type="SUPFAM" id="SSF56935">
    <property type="entry name" value="Porins"/>
    <property type="match status" value="1"/>
</dbReference>
<evidence type="ECO:0000256" key="7">
    <source>
        <dbReference type="ARBA" id="ARBA00023237"/>
    </source>
</evidence>